<keyword evidence="1" id="KW-0732">Signal</keyword>
<sequence>MIYILFCTVLSVLEPLAANALDGLYTSIKPYTGSITNTYSTYTNGGFLGVGVTTTYYVETPYSNFVTTIESPWIETYTSTYQTKEGYYIGTDNIGTHATIYFVVTPQTNLIIETTTYGYNTKIETISTNYNINSSSINLDKNGQVAFSLSSEISSTLTTYYIATPLSTIFTTVIYSENVHNPYDASSSATIVSSSGTHYVYETVYYVVPLGSLVVESVKPYSGEITTTYSTSFSTGTDKEIYTVYYINTPYPESKITGYNYWANTYSSLSTGSTLITTDSLGKTVEMDYYVVYESTPSSQITSFTYWTGTSNNTYLTEYNKNSQLIFSVDLFNILFFWDWFKEVTYTYTTYFVKTPYKTKVISSVDSFLTGTVASTYKTKTTTFFGLDNNPTVETVYFVATPVSSGNSIVYSYWAGNDQVTQSTYTSSGITVAVVLQPYSTTTLHQVTTNVPSIDSITTYSTQYTVININNVFYQATILDINIPLVTTTYSEYIYNGNIADISTTTKTSNFTVTTPIGVFDDQTTDIINNYTMTTFLYYFPKVLKSTASDIVGLYETTYSTFNEVVIYNSSTYTISVELIATPVPTTYSTTVFIGNSVIEEVVDYYYTTSNGTEIMTVTEHSIIASPTTFTTDVISGSSTYEEEVSYYYTTTSNCESVLTSMSIHMSPAPTTFTTAVVEGS</sequence>
<feature type="signal peptide" evidence="1">
    <location>
        <begin position="1"/>
        <end position="20"/>
    </location>
</feature>
<name>A0A1L0FPA9_9ASCO</name>
<dbReference type="VEuPathDB" id="FungiDB:HGUI_03607"/>
<dbReference type="AlphaFoldDB" id="A0A1L0FPA9"/>
<evidence type="ECO:0000313" key="3">
    <source>
        <dbReference type="Proteomes" id="UP000183365"/>
    </source>
</evidence>
<dbReference type="EMBL" id="FQNF01000100">
    <property type="protein sequence ID" value="SGZ41406.1"/>
    <property type="molecule type" value="Genomic_DNA"/>
</dbReference>
<dbReference type="InterPro" id="IPR001389">
    <property type="entry name" value="Flocculin"/>
</dbReference>
<evidence type="ECO:0000256" key="1">
    <source>
        <dbReference type="SAM" id="SignalP"/>
    </source>
</evidence>
<organism evidence="2 3">
    <name type="scientific">Hanseniaspora guilliermondii</name>
    <dbReference type="NCBI Taxonomy" id="56406"/>
    <lineage>
        <taxon>Eukaryota</taxon>
        <taxon>Fungi</taxon>
        <taxon>Dikarya</taxon>
        <taxon>Ascomycota</taxon>
        <taxon>Saccharomycotina</taxon>
        <taxon>Saccharomycetes</taxon>
        <taxon>Saccharomycodales</taxon>
        <taxon>Saccharomycodaceae</taxon>
        <taxon>Hanseniaspora</taxon>
    </lineage>
</organism>
<keyword evidence="3" id="KW-1185">Reference proteome</keyword>
<dbReference type="Proteomes" id="UP000183365">
    <property type="component" value="Unassembled WGS sequence"/>
</dbReference>
<dbReference type="Pfam" id="PF00624">
    <property type="entry name" value="Flocculin"/>
    <property type="match status" value="2"/>
</dbReference>
<accession>A0A1L0FPA9</accession>
<reference evidence="3" key="1">
    <citation type="submission" date="2016-11" db="EMBL/GenBank/DDBJ databases">
        <authorList>
            <person name="Guldener U."/>
        </authorList>
    </citation>
    <scope>NUCLEOTIDE SEQUENCE [LARGE SCALE GENOMIC DNA]</scope>
</reference>
<gene>
    <name evidence="2" type="ORF">HGUI_03607</name>
</gene>
<feature type="chain" id="PRO_5012814833" evidence="1">
    <location>
        <begin position="21"/>
        <end position="681"/>
    </location>
</feature>
<evidence type="ECO:0000313" key="2">
    <source>
        <dbReference type="EMBL" id="SGZ41406.1"/>
    </source>
</evidence>
<dbReference type="GO" id="GO:0000128">
    <property type="term" value="P:flocculation"/>
    <property type="evidence" value="ECO:0007669"/>
    <property type="project" value="InterPro"/>
</dbReference>
<protein>
    <submittedName>
        <fullName evidence="2">Uncharacterized protein</fullName>
    </submittedName>
</protein>
<proteinExistence type="predicted"/>
<dbReference type="OrthoDB" id="10497388at2759"/>